<accession>A0ABW4ZXK0</accession>
<dbReference type="EMBL" id="JBHUIO010000006">
    <property type="protein sequence ID" value="MFD2170727.1"/>
    <property type="molecule type" value="Genomic_DNA"/>
</dbReference>
<name>A0ABW4ZXK0_9BACL</name>
<evidence type="ECO:0000313" key="3">
    <source>
        <dbReference type="Proteomes" id="UP001597343"/>
    </source>
</evidence>
<reference evidence="3" key="1">
    <citation type="journal article" date="2019" name="Int. J. Syst. Evol. Microbiol.">
        <title>The Global Catalogue of Microorganisms (GCM) 10K type strain sequencing project: providing services to taxonomists for standard genome sequencing and annotation.</title>
        <authorList>
            <consortium name="The Broad Institute Genomics Platform"/>
            <consortium name="The Broad Institute Genome Sequencing Center for Infectious Disease"/>
            <person name="Wu L."/>
            <person name="Ma J."/>
        </authorList>
    </citation>
    <scope>NUCLEOTIDE SEQUENCE [LARGE SCALE GENOMIC DNA]</scope>
    <source>
        <strain evidence="3">CGMCC 1.13574</strain>
    </source>
</reference>
<dbReference type="RefSeq" id="WP_386046967.1">
    <property type="nucleotide sequence ID" value="NZ_JBHUIO010000006.1"/>
</dbReference>
<feature type="compositionally biased region" description="Low complexity" evidence="1">
    <location>
        <begin position="41"/>
        <end position="57"/>
    </location>
</feature>
<evidence type="ECO:0000256" key="1">
    <source>
        <dbReference type="SAM" id="MobiDB-lite"/>
    </source>
</evidence>
<dbReference type="Proteomes" id="UP001597343">
    <property type="component" value="Unassembled WGS sequence"/>
</dbReference>
<gene>
    <name evidence="2" type="ORF">ACFSOY_12005</name>
</gene>
<sequence>MISKLFALIEVEQAGFVVEQEFISYCGNHPDCNDQERRRSASSMESRSTTTADISST</sequence>
<organism evidence="2 3">
    <name type="scientific">Tumebacillus lipolyticus</name>
    <dbReference type="NCBI Taxonomy" id="1280370"/>
    <lineage>
        <taxon>Bacteria</taxon>
        <taxon>Bacillati</taxon>
        <taxon>Bacillota</taxon>
        <taxon>Bacilli</taxon>
        <taxon>Bacillales</taxon>
        <taxon>Alicyclobacillaceae</taxon>
        <taxon>Tumebacillus</taxon>
    </lineage>
</organism>
<feature type="region of interest" description="Disordered" evidence="1">
    <location>
        <begin position="33"/>
        <end position="57"/>
    </location>
</feature>
<proteinExistence type="predicted"/>
<keyword evidence="3" id="KW-1185">Reference proteome</keyword>
<comment type="caution">
    <text evidence="2">The sequence shown here is derived from an EMBL/GenBank/DDBJ whole genome shotgun (WGS) entry which is preliminary data.</text>
</comment>
<evidence type="ECO:0000313" key="2">
    <source>
        <dbReference type="EMBL" id="MFD2170727.1"/>
    </source>
</evidence>
<protein>
    <submittedName>
        <fullName evidence="2">Uncharacterized protein</fullName>
    </submittedName>
</protein>